<evidence type="ECO:0000256" key="1">
    <source>
        <dbReference type="ARBA" id="ARBA00010751"/>
    </source>
</evidence>
<accession>A0A2U3K4K4</accession>
<name>A0A2U3K4K4_9BACT</name>
<sequence length="120" mass="12831">MATGYTAGRMVAHTMVTTQFELDGFRVTRTLGVVRGIVVRSRSIFGTIGAGLQTLVGGNITLLTNLCERTRQEAFDLMLQHAAELGANAVVGARYDATEIMQGVTEVLAYGTAVVVEPVR</sequence>
<evidence type="ECO:0000313" key="3">
    <source>
        <dbReference type="EMBL" id="SPF34605.1"/>
    </source>
</evidence>
<evidence type="ECO:0000313" key="4">
    <source>
        <dbReference type="Proteomes" id="UP000238701"/>
    </source>
</evidence>
<evidence type="ECO:0000256" key="2">
    <source>
        <dbReference type="HAMAP-Rule" id="MF_00338"/>
    </source>
</evidence>
<dbReference type="PANTHER" id="PTHR34068">
    <property type="entry name" value="UPF0145 PROTEIN YBJQ"/>
    <property type="match status" value="1"/>
</dbReference>
<dbReference type="PANTHER" id="PTHR34068:SF2">
    <property type="entry name" value="UPF0145 PROTEIN SCO3412"/>
    <property type="match status" value="1"/>
</dbReference>
<dbReference type="Gene3D" id="3.30.110.70">
    <property type="entry name" value="Hypothetical protein apc22750. Chain B"/>
    <property type="match status" value="1"/>
</dbReference>
<dbReference type="InterPro" id="IPR035439">
    <property type="entry name" value="UPF0145_dom_sf"/>
</dbReference>
<dbReference type="HAMAP" id="MF_00338">
    <property type="entry name" value="UPF0145"/>
    <property type="match status" value="1"/>
</dbReference>
<dbReference type="Proteomes" id="UP000238701">
    <property type="component" value="Unassembled WGS sequence"/>
</dbReference>
<comment type="similarity">
    <text evidence="1 2">Belongs to the UPF0145 family.</text>
</comment>
<gene>
    <name evidence="3" type="ORF">SBA1_1310026</name>
</gene>
<dbReference type="InterPro" id="IPR002765">
    <property type="entry name" value="UPF0145_YbjQ-like"/>
</dbReference>
<dbReference type="EMBL" id="OMOD01000037">
    <property type="protein sequence ID" value="SPF34605.1"/>
    <property type="molecule type" value="Genomic_DNA"/>
</dbReference>
<organism evidence="3 4">
    <name type="scientific">Candidatus Sulfotelmatobacter kueseliae</name>
    <dbReference type="NCBI Taxonomy" id="2042962"/>
    <lineage>
        <taxon>Bacteria</taxon>
        <taxon>Pseudomonadati</taxon>
        <taxon>Acidobacteriota</taxon>
        <taxon>Terriglobia</taxon>
        <taxon>Terriglobales</taxon>
        <taxon>Candidatus Korobacteraceae</taxon>
        <taxon>Candidatus Sulfotelmatobacter</taxon>
    </lineage>
</organism>
<dbReference type="AlphaFoldDB" id="A0A2U3K4K4"/>
<proteinExistence type="inferred from homology"/>
<dbReference type="Pfam" id="PF01906">
    <property type="entry name" value="YbjQ_1"/>
    <property type="match status" value="1"/>
</dbReference>
<protein>
    <recommendedName>
        <fullName evidence="2">UPF0145 protein SBA1_1310026</fullName>
    </recommendedName>
</protein>
<dbReference type="SUPFAM" id="SSF117782">
    <property type="entry name" value="YbjQ-like"/>
    <property type="match status" value="1"/>
</dbReference>
<reference evidence="4" key="1">
    <citation type="submission" date="2018-02" db="EMBL/GenBank/DDBJ databases">
        <authorList>
            <person name="Hausmann B."/>
        </authorList>
    </citation>
    <scope>NUCLEOTIDE SEQUENCE [LARGE SCALE GENOMIC DNA]</scope>
    <source>
        <strain evidence="4">Peat soil MAG SbA1</strain>
    </source>
</reference>